<evidence type="ECO:0000313" key="1">
    <source>
        <dbReference type="EMBL" id="GAL77825.1"/>
    </source>
</evidence>
<dbReference type="InterPro" id="IPR050739">
    <property type="entry name" value="MFP"/>
</dbReference>
<dbReference type="EMBL" id="BBNU01000001">
    <property type="protein sequence ID" value="GAL77825.1"/>
    <property type="molecule type" value="Genomic_DNA"/>
</dbReference>
<reference evidence="1 2" key="1">
    <citation type="journal article" date="2014" name="Genome Announc.">
        <title>Draft Genome Sequences of Marine Flavobacterium Algibacter lectus Strains SS8 and NR4.</title>
        <authorList>
            <person name="Takatani N."/>
            <person name="Nakanishi M."/>
            <person name="Meirelles P."/>
            <person name="Mino S."/>
            <person name="Suda W."/>
            <person name="Oshima K."/>
            <person name="Hattori M."/>
            <person name="Ohkuma M."/>
            <person name="Hosokawa M."/>
            <person name="Miyashita K."/>
            <person name="Thompson F.L."/>
            <person name="Niwa A."/>
            <person name="Sawabe T."/>
            <person name="Sawabe T."/>
        </authorList>
    </citation>
    <scope>NUCLEOTIDE SEQUENCE [LARGE SCALE GENOMIC DNA]</scope>
    <source>
        <strain evidence="2">JCM19274</strain>
    </source>
</reference>
<sequence>MEEKRAKLQEADAKLISQQNKYLSTKNELINAQIAISTISATYGDKLAKAQSGLYTAQSSGYDTEAEVSKLETSLANYTKRTSLLFVTAPQDGYINKAIKAGIGETFKEGEQLVSIMPADYDLAVEMYVRPIDLPLIHTGENVRVQFDGWPAIVFSGWPNVSYGTYGAKIVAIENYISSNGKYRVLLKPDADDVAWPEAIRVGSGAKSIALLNDVPIWFELWRQINSFPPDFYKPDSKTEYSKDKK</sequence>
<comment type="caution">
    <text evidence="1">The sequence shown here is derived from an EMBL/GenBank/DDBJ whole genome shotgun (WGS) entry which is preliminary data.</text>
</comment>
<gene>
    <name evidence="1" type="ORF">JCM19274_5538</name>
</gene>
<name>A0A090WL85_9FLAO</name>
<protein>
    <submittedName>
        <fullName evidence="1">RND efflux membrane fusion protein</fullName>
    </submittedName>
</protein>
<accession>A0A090WL85</accession>
<organism evidence="1 2">
    <name type="scientific">Algibacter lectus</name>
    <dbReference type="NCBI Taxonomy" id="221126"/>
    <lineage>
        <taxon>Bacteria</taxon>
        <taxon>Pseudomonadati</taxon>
        <taxon>Bacteroidota</taxon>
        <taxon>Flavobacteriia</taxon>
        <taxon>Flavobacteriales</taxon>
        <taxon>Flavobacteriaceae</taxon>
        <taxon>Algibacter</taxon>
    </lineage>
</organism>
<dbReference type="PANTHER" id="PTHR30386:SF27">
    <property type="entry name" value="MEMBRANE FUSION PROTEIN (MFP) FAMILY PROTEIN"/>
    <property type="match status" value="1"/>
</dbReference>
<dbReference type="PANTHER" id="PTHR30386">
    <property type="entry name" value="MEMBRANE FUSION SUBUNIT OF EMRAB-TOLC MULTIDRUG EFFLUX PUMP"/>
    <property type="match status" value="1"/>
</dbReference>
<dbReference type="STRING" id="221126.SAMN04489722_102138"/>
<dbReference type="Proteomes" id="UP000029643">
    <property type="component" value="Unassembled WGS sequence"/>
</dbReference>
<dbReference type="AlphaFoldDB" id="A0A090WL85"/>
<evidence type="ECO:0000313" key="2">
    <source>
        <dbReference type="Proteomes" id="UP000029643"/>
    </source>
</evidence>
<proteinExistence type="predicted"/>